<evidence type="ECO:0000313" key="3">
    <source>
        <dbReference type="EMBL" id="QEF98374.1"/>
    </source>
</evidence>
<reference evidence="3 4" key="1">
    <citation type="submission" date="2019-02" db="EMBL/GenBank/DDBJ databases">
        <title>Planctomycetal bacteria perform biofilm scaping via a novel small molecule.</title>
        <authorList>
            <person name="Jeske O."/>
            <person name="Boedeker C."/>
            <person name="Wiegand S."/>
            <person name="Breitling P."/>
            <person name="Kallscheuer N."/>
            <person name="Jogler M."/>
            <person name="Rohde M."/>
            <person name="Petersen J."/>
            <person name="Medema M.H."/>
            <person name="Surup F."/>
            <person name="Jogler C."/>
        </authorList>
    </citation>
    <scope>NUCLEOTIDE SEQUENCE [LARGE SCALE GENOMIC DNA]</scope>
    <source>
        <strain evidence="3 4">Mal15</strain>
    </source>
</reference>
<proteinExistence type="predicted"/>
<protein>
    <recommendedName>
        <fullName evidence="5">Nickel uptake substrate-specific transmembrane region</fullName>
    </recommendedName>
</protein>
<sequence length="971" mass="108444" precursor="true">MRTGNPPAIRIAGLVAAAMAIVISSASSLARGDDEQSMPDWIRGSGNALEMRLSGQVQRKDGQAVDEASVRISIDFNRQHFETFTPEVRDGAFEVWIPVNKYHWYSVTIDASCQDGARAHETIVRNQLRQRVIDGVVLQVERPQRSVEFRLQHQGSAVANAKLRVQLNNGASLRTEADADGVARISLLPHEELNAVTAWSQDQLIGGYQFSRKPIRDPKADHHVVEMVTCRPRPVTLRDSEGKPIKDVPLELQVATPQPDINFFGIPDDVILVTDDNGVAVCPYFPEIDDVYCYADLHSDEWRRVESKYEQEAFVVTAKKAIERHTVEGAVSGGDVFLGGFVVRLGSFQAEVEGRIDYVYAVTDADGRFSVDVLPDATYCAYVSDERWVTPSIDLIPYESATQTQNPPKLRLVKGIPVQVRLTSGSDRKPIAKMRVHVGSNHSFTWQEDGKPRSGVLGRRSDGYTDDEGRVTVFVPAGDLEASVYSTDWRANQKIVVQAGAKNEVHLHRAVDKAVAVEGKIVPWQDDQELKDATIQIGAIDGETGDEFSLKADGEGKFRFETKATKLAAIAFSADKRFAGSAIIKDLDRTASIRLYPTKSFHGQILDGEGQPVASHPVRASIRVSDGSRFGNGFPTTFSLPRIERLTGQDGRYRFESLPCKTEISIRADTLNHQPNQFRSIDTVYLLPDEEREEVITRLGKNEASGDKKTLAERFQITQRDCRLNNFRQMVILADDENEVVADFIEKSLLDYAQQKKITTFMQLRVVPSDLADPVDQSFVERMSWPAVKDGHVFICAYDADENELGRAMLNVADAQSRSVADEFIQQHAPPQQDAQQKWDKAFKTAQASDRRVWIRTGQRYCGPCFRLSRWIDDHRDVLEKDFVLVKVDDVRDRHGFKVAKRLTQGRPVGVPFHSMFDADGNLITDSYGPIGNIGSMSGVEGKRHFRSMLDAACVNITPEEIEVLIESLDD</sequence>
<name>A0A5B9MFJ2_9BACT</name>
<feature type="chain" id="PRO_5022869058" description="Nickel uptake substrate-specific transmembrane region" evidence="2">
    <location>
        <begin position="31"/>
        <end position="971"/>
    </location>
</feature>
<evidence type="ECO:0008006" key="5">
    <source>
        <dbReference type="Google" id="ProtNLM"/>
    </source>
</evidence>
<evidence type="ECO:0000256" key="1">
    <source>
        <dbReference type="SAM" id="MobiDB-lite"/>
    </source>
</evidence>
<dbReference type="Proteomes" id="UP000321353">
    <property type="component" value="Chromosome"/>
</dbReference>
<organism evidence="3 4">
    <name type="scientific">Stieleria maiorica</name>
    <dbReference type="NCBI Taxonomy" id="2795974"/>
    <lineage>
        <taxon>Bacteria</taxon>
        <taxon>Pseudomonadati</taxon>
        <taxon>Planctomycetota</taxon>
        <taxon>Planctomycetia</taxon>
        <taxon>Pirellulales</taxon>
        <taxon>Pirellulaceae</taxon>
        <taxon>Stieleria</taxon>
    </lineage>
</organism>
<gene>
    <name evidence="3" type="ORF">Mal15_24260</name>
</gene>
<feature type="signal peptide" evidence="2">
    <location>
        <begin position="1"/>
        <end position="30"/>
    </location>
</feature>
<dbReference type="Gene3D" id="3.40.30.10">
    <property type="entry name" value="Glutaredoxin"/>
    <property type="match status" value="1"/>
</dbReference>
<feature type="region of interest" description="Disordered" evidence="1">
    <location>
        <begin position="443"/>
        <end position="462"/>
    </location>
</feature>
<evidence type="ECO:0000313" key="4">
    <source>
        <dbReference type="Proteomes" id="UP000321353"/>
    </source>
</evidence>
<dbReference type="KEGG" id="smam:Mal15_24260"/>
<evidence type="ECO:0000256" key="2">
    <source>
        <dbReference type="SAM" id="SignalP"/>
    </source>
</evidence>
<dbReference type="RefSeq" id="WP_147867910.1">
    <property type="nucleotide sequence ID" value="NZ_CP036264.1"/>
</dbReference>
<dbReference type="AlphaFoldDB" id="A0A5B9MFJ2"/>
<keyword evidence="4" id="KW-1185">Reference proteome</keyword>
<dbReference type="EMBL" id="CP036264">
    <property type="protein sequence ID" value="QEF98374.1"/>
    <property type="molecule type" value="Genomic_DNA"/>
</dbReference>
<dbReference type="SUPFAM" id="SSF52833">
    <property type="entry name" value="Thioredoxin-like"/>
    <property type="match status" value="1"/>
</dbReference>
<keyword evidence="2" id="KW-0732">Signal</keyword>
<dbReference type="InterPro" id="IPR036249">
    <property type="entry name" value="Thioredoxin-like_sf"/>
</dbReference>
<accession>A0A5B9MFJ2</accession>
<dbReference type="Pfam" id="PF13899">
    <property type="entry name" value="Thioredoxin_7"/>
    <property type="match status" value="1"/>
</dbReference>